<comment type="catalytic activity">
    <reaction evidence="9">
        <text>D-glycero-beta-D-manno-heptose 7-phosphate + ATP = D-glycero-beta-D-manno-heptose 1,7-bisphosphate + ADP + H(+)</text>
        <dbReference type="Rhea" id="RHEA:27473"/>
        <dbReference type="ChEBI" id="CHEBI:15378"/>
        <dbReference type="ChEBI" id="CHEBI:30616"/>
        <dbReference type="ChEBI" id="CHEBI:60204"/>
        <dbReference type="ChEBI" id="CHEBI:60208"/>
        <dbReference type="ChEBI" id="CHEBI:456216"/>
        <dbReference type="EC" id="2.7.1.167"/>
    </reaction>
</comment>
<dbReference type="RefSeq" id="WP_107215065.1">
    <property type="nucleotide sequence ID" value="NZ_KZ686269.1"/>
</dbReference>
<evidence type="ECO:0000313" key="13">
    <source>
        <dbReference type="Proteomes" id="UP000240912"/>
    </source>
</evidence>
<keyword evidence="3 9" id="KW-0547">Nucleotide-binding</keyword>
<comment type="subunit">
    <text evidence="9">Homodimer.</text>
</comment>
<proteinExistence type="inferred from homology"/>
<keyword evidence="2 9" id="KW-0548">Nucleotidyltransferase</keyword>
<sequence length="494" mass="52608">MKNLKEYLHNFAGLRLLVIGDVMLDVYVSGSCRRLAPEVSAPVLNAEDREYCLGGAANLAANVAALGATVSIAGVIGDDDAGRRIRAMLNQRGIDTDVLCMDEGRASITKTRFSSGGQTFLRLDEGCELPLDEQTAGHLSQVIAGVWSDYDGVILSDYGKGCLVPAVASKLAALQKYEHKFLAVDSKDATRFRDLRPALLKPNFDEAQALLGRPVTGNRAAELQAAGRELFDKTGAELIFLTLDEAGCLVFENGRFGTAIPAYPVERPQVSGAGDTFTGAVTLALLSGATPAEAADLAAKAAAVVLKKSGTACCAPGELLSLEAGEEKELSKKAILELLERERAAGKKIVFTNGCFDILHSGHVRYLQQARKLGDVLVVGLNRDDSIRRLKGSDRPVNKLADRLEVLSSLACVDFVIPFGSPKDDTPCALIRLVKPDIFVKGGDYKNAVLPEKAVLDQLGSRIAFIPVVNGRSTSAVIKKIAGTQLKSGWITGT</sequence>
<comment type="similarity">
    <text evidence="9">In the N-terminal section; belongs to the carbohydrate kinase PfkB family.</text>
</comment>
<dbReference type="Gene3D" id="3.40.50.620">
    <property type="entry name" value="HUPs"/>
    <property type="match status" value="1"/>
</dbReference>
<keyword evidence="4 9" id="KW-0418">Kinase</keyword>
<gene>
    <name evidence="12" type="primary">rfaE2</name>
    <name evidence="9" type="synonym">hldE</name>
    <name evidence="12" type="ORF">C7T94_09175</name>
</gene>
<evidence type="ECO:0000256" key="5">
    <source>
        <dbReference type="ARBA" id="ARBA00022840"/>
    </source>
</evidence>
<evidence type="ECO:0000256" key="1">
    <source>
        <dbReference type="ARBA" id="ARBA00022679"/>
    </source>
</evidence>
<comment type="similarity">
    <text evidence="9">In the C-terminal section; belongs to the cytidylyltransferase family.</text>
</comment>
<name>A0A2T3HK43_9SPHI</name>
<feature type="domain" description="Cytidyltransferase-like" evidence="11">
    <location>
        <begin position="351"/>
        <end position="448"/>
    </location>
</feature>
<dbReference type="PANTHER" id="PTHR46969:SF1">
    <property type="entry name" value="BIFUNCTIONAL PROTEIN HLDE"/>
    <property type="match status" value="1"/>
</dbReference>
<dbReference type="Gene3D" id="3.40.1190.20">
    <property type="match status" value="1"/>
</dbReference>
<dbReference type="EC" id="2.7.7.70" evidence="9"/>
<dbReference type="InterPro" id="IPR011611">
    <property type="entry name" value="PfkB_dom"/>
</dbReference>
<keyword evidence="6 9" id="KW-0511">Multifunctional enzyme</keyword>
<dbReference type="InterPro" id="IPR014729">
    <property type="entry name" value="Rossmann-like_a/b/a_fold"/>
</dbReference>
<evidence type="ECO:0000259" key="10">
    <source>
        <dbReference type="Pfam" id="PF00294"/>
    </source>
</evidence>
<keyword evidence="7 9" id="KW-0119">Carbohydrate metabolism</keyword>
<dbReference type="GO" id="GO:0033785">
    <property type="term" value="F:heptose 7-phosphate kinase activity"/>
    <property type="evidence" value="ECO:0007669"/>
    <property type="project" value="UniProtKB-UniRule"/>
</dbReference>
<comment type="catalytic activity">
    <reaction evidence="8 9">
        <text>D-glycero-beta-D-manno-heptose 1-phosphate + ATP + H(+) = ADP-D-glycero-beta-D-manno-heptose + diphosphate</text>
        <dbReference type="Rhea" id="RHEA:27465"/>
        <dbReference type="ChEBI" id="CHEBI:15378"/>
        <dbReference type="ChEBI" id="CHEBI:30616"/>
        <dbReference type="ChEBI" id="CHEBI:33019"/>
        <dbReference type="ChEBI" id="CHEBI:59967"/>
        <dbReference type="ChEBI" id="CHEBI:61593"/>
        <dbReference type="EC" id="2.7.7.70"/>
    </reaction>
</comment>
<dbReference type="UniPathway" id="UPA00356">
    <property type="reaction ID" value="UER00437"/>
</dbReference>
<evidence type="ECO:0000313" key="12">
    <source>
        <dbReference type="EMBL" id="PST82804.1"/>
    </source>
</evidence>
<protein>
    <recommendedName>
        <fullName evidence="9">Bifunctional protein HldE</fullName>
    </recommendedName>
    <domain>
        <recommendedName>
            <fullName evidence="9">D-beta-D-heptose 7-phosphate kinase</fullName>
            <ecNumber evidence="9">2.7.1.167</ecNumber>
        </recommendedName>
        <alternativeName>
            <fullName evidence="9">D-beta-D-heptose 7-phosphotransferase</fullName>
        </alternativeName>
        <alternativeName>
            <fullName evidence="9">D-glycero-beta-D-manno-heptose-7-phosphate kinase</fullName>
        </alternativeName>
    </domain>
    <domain>
        <recommendedName>
            <fullName evidence="9">D-beta-D-heptose 1-phosphate adenylyltransferase</fullName>
            <ecNumber evidence="9">2.7.7.70</ecNumber>
        </recommendedName>
        <alternativeName>
            <fullName evidence="9">D-glycero-beta-D-manno-heptose 1-phosphate adenylyltransferase</fullName>
        </alternativeName>
    </domain>
</protein>
<feature type="binding site" evidence="9">
    <location>
        <begin position="203"/>
        <end position="206"/>
    </location>
    <ligand>
        <name>ATP</name>
        <dbReference type="ChEBI" id="CHEBI:30616"/>
    </ligand>
</feature>
<keyword evidence="5 9" id="KW-0067">ATP-binding</keyword>
<dbReference type="OrthoDB" id="9802794at2"/>
<feature type="region of interest" description="Cytidylyltransferase" evidence="9">
    <location>
        <begin position="351"/>
        <end position="494"/>
    </location>
</feature>
<dbReference type="EMBL" id="PYLS01000005">
    <property type="protein sequence ID" value="PST82804.1"/>
    <property type="molecule type" value="Genomic_DNA"/>
</dbReference>
<evidence type="ECO:0000256" key="2">
    <source>
        <dbReference type="ARBA" id="ARBA00022695"/>
    </source>
</evidence>
<evidence type="ECO:0000256" key="6">
    <source>
        <dbReference type="ARBA" id="ARBA00023268"/>
    </source>
</evidence>
<evidence type="ECO:0000256" key="4">
    <source>
        <dbReference type="ARBA" id="ARBA00022777"/>
    </source>
</evidence>
<dbReference type="PANTHER" id="PTHR46969">
    <property type="entry name" value="BIFUNCTIONAL PROTEIN HLDE"/>
    <property type="match status" value="1"/>
</dbReference>
<dbReference type="AlphaFoldDB" id="A0A2T3HK43"/>
<dbReference type="Proteomes" id="UP000240912">
    <property type="component" value="Unassembled WGS sequence"/>
</dbReference>
<accession>A0A2T3HK43</accession>
<dbReference type="InterPro" id="IPR004821">
    <property type="entry name" value="Cyt_trans-like"/>
</dbReference>
<dbReference type="InterPro" id="IPR029056">
    <property type="entry name" value="Ribokinase-like"/>
</dbReference>
<comment type="caution">
    <text evidence="12">The sequence shown here is derived from an EMBL/GenBank/DDBJ whole genome shotgun (WGS) entry which is preliminary data.</text>
</comment>
<comment type="function">
    <text evidence="9">Catalyzes the ADP transfer from ATP to D-glycero-beta-D-manno-heptose 1-phosphate, yielding ADP-D-glycero-beta-D-manno-heptose.</text>
</comment>
<dbReference type="GO" id="GO:0097171">
    <property type="term" value="P:ADP-L-glycero-beta-D-manno-heptose biosynthetic process"/>
    <property type="evidence" value="ECO:0007669"/>
    <property type="project" value="UniProtKB-UniPathway"/>
</dbReference>
<evidence type="ECO:0000259" key="11">
    <source>
        <dbReference type="Pfam" id="PF01467"/>
    </source>
</evidence>
<dbReference type="Pfam" id="PF01467">
    <property type="entry name" value="CTP_transf_like"/>
    <property type="match status" value="1"/>
</dbReference>
<evidence type="ECO:0000256" key="7">
    <source>
        <dbReference type="ARBA" id="ARBA00023277"/>
    </source>
</evidence>
<keyword evidence="1 9" id="KW-0808">Transferase</keyword>
<dbReference type="NCBIfam" id="TIGR00125">
    <property type="entry name" value="cyt_tran_rel"/>
    <property type="match status" value="1"/>
</dbReference>
<feature type="active site" evidence="9">
    <location>
        <position position="275"/>
    </location>
</feature>
<dbReference type="SUPFAM" id="SSF53613">
    <property type="entry name" value="Ribokinase-like"/>
    <property type="match status" value="1"/>
</dbReference>
<dbReference type="GO" id="GO:0005829">
    <property type="term" value="C:cytosol"/>
    <property type="evidence" value="ECO:0007669"/>
    <property type="project" value="TreeGrafter"/>
</dbReference>
<dbReference type="Pfam" id="PF00294">
    <property type="entry name" value="PfkB"/>
    <property type="match status" value="1"/>
</dbReference>
<dbReference type="NCBIfam" id="TIGR02199">
    <property type="entry name" value="rfaE_dom_II"/>
    <property type="match status" value="1"/>
</dbReference>
<keyword evidence="13" id="KW-1185">Reference proteome</keyword>
<evidence type="ECO:0000256" key="8">
    <source>
        <dbReference type="ARBA" id="ARBA00047428"/>
    </source>
</evidence>
<dbReference type="InterPro" id="IPR023030">
    <property type="entry name" value="Bifunc_HldE"/>
</dbReference>
<evidence type="ECO:0000256" key="9">
    <source>
        <dbReference type="HAMAP-Rule" id="MF_01603"/>
    </source>
</evidence>
<feature type="region of interest" description="Ribokinase" evidence="9">
    <location>
        <begin position="1"/>
        <end position="325"/>
    </location>
</feature>
<dbReference type="SUPFAM" id="SSF52374">
    <property type="entry name" value="Nucleotidylyl transferase"/>
    <property type="match status" value="1"/>
</dbReference>
<dbReference type="GO" id="GO:0016773">
    <property type="term" value="F:phosphotransferase activity, alcohol group as acceptor"/>
    <property type="evidence" value="ECO:0007669"/>
    <property type="project" value="InterPro"/>
</dbReference>
<dbReference type="EC" id="2.7.1.167" evidence="9"/>
<organism evidence="12 13">
    <name type="scientific">Pedobacter yulinensis</name>
    <dbReference type="NCBI Taxonomy" id="2126353"/>
    <lineage>
        <taxon>Bacteria</taxon>
        <taxon>Pseudomonadati</taxon>
        <taxon>Bacteroidota</taxon>
        <taxon>Sphingobacteriia</taxon>
        <taxon>Sphingobacteriales</taxon>
        <taxon>Sphingobacteriaceae</taxon>
        <taxon>Pedobacter</taxon>
    </lineage>
</organism>
<dbReference type="GO" id="GO:0005524">
    <property type="term" value="F:ATP binding"/>
    <property type="evidence" value="ECO:0007669"/>
    <property type="project" value="UniProtKB-UniRule"/>
</dbReference>
<reference evidence="12 13" key="1">
    <citation type="submission" date="2018-03" db="EMBL/GenBank/DDBJ databases">
        <authorList>
            <person name="Keele B.F."/>
        </authorList>
    </citation>
    <scope>NUCLEOTIDE SEQUENCE [LARGE SCALE GENOMIC DNA]</scope>
    <source>
        <strain evidence="12 13">YL28-9</strain>
    </source>
</reference>
<dbReference type="GO" id="GO:0033786">
    <property type="term" value="F:heptose-1-phosphate adenylyltransferase activity"/>
    <property type="evidence" value="ECO:0007669"/>
    <property type="project" value="UniProtKB-UniRule"/>
</dbReference>
<comment type="pathway">
    <text evidence="9">Nucleotide-sugar biosynthesis; ADP-L-glycero-beta-D-manno-heptose biosynthesis; ADP-L-glycero-beta-D-manno-heptose from D-glycero-beta-D-manno-heptose 7-phosphate: step 1/4.</text>
</comment>
<feature type="domain" description="Carbohydrate kinase PfkB" evidence="10">
    <location>
        <begin position="16"/>
        <end position="315"/>
    </location>
</feature>
<dbReference type="InterPro" id="IPR011914">
    <property type="entry name" value="RfaE_dom_II"/>
</dbReference>
<evidence type="ECO:0000256" key="3">
    <source>
        <dbReference type="ARBA" id="ARBA00022741"/>
    </source>
</evidence>
<dbReference type="HAMAP" id="MF_01603">
    <property type="entry name" value="HldE"/>
    <property type="match status" value="1"/>
</dbReference>
<comment type="function">
    <text evidence="9">Catalyzes the phosphorylation of D-glycero-D-manno-heptose 7-phosphate at the C-1 position to selectively form D-glycero-beta-D-manno-heptose-1,7-bisphosphate.</text>
</comment>
<comment type="pathway">
    <text evidence="9">Nucleotide-sugar biosynthesis; ADP-L-glycero-beta-D-manno-heptose biosynthesis; ADP-L-glycero-beta-D-manno-heptose from D-glycero-beta-D-manno-heptose 7-phosphate: step 3/4.</text>
</comment>